<dbReference type="Proteomes" id="UP001142372">
    <property type="component" value="Unassembled WGS sequence"/>
</dbReference>
<evidence type="ECO:0000313" key="2">
    <source>
        <dbReference type="EMBL" id="GLJ75532.1"/>
    </source>
</evidence>
<protein>
    <recommendedName>
        <fullName evidence="4">DUF559 domain-containing protein</fullName>
    </recommendedName>
</protein>
<evidence type="ECO:0000313" key="3">
    <source>
        <dbReference type="Proteomes" id="UP001142372"/>
    </source>
</evidence>
<sequence>MHWMEQLTALGGVASRRQLLAAGATSDALTEAVRAGLLFRPRRGSYASLAASDAALEAARSGGRLCCVSAARSYGLWAGTDQRTHIRVARHATRLPYTLAVRHWMPAERPGREIWRDSIDDCLVSVVHCADEETAVAVLDTAISAGLTSLQAIGELFAGESVRARAVAAKARPGSDSGVESIVRQRLTKAGHLVEQQIGVAGVGRVDLRVDGRLYIEIDGYAWHSDRGAFERDRARDTGLAMYGFLRLRFPARDVLEHWPDVGRIIETVLAAPDVTGPRTGQPFVQPELADRTPKERARLRTPTRSSLATPRFRASGDQTMLSSR</sequence>
<comment type="caution">
    <text evidence="2">The sequence shown here is derived from an EMBL/GenBank/DDBJ whole genome shotgun (WGS) entry which is preliminary data.</text>
</comment>
<accession>A0A9W6H8C1</accession>
<proteinExistence type="predicted"/>
<dbReference type="InterPro" id="IPR011335">
    <property type="entry name" value="Restrct_endonuc-II-like"/>
</dbReference>
<evidence type="ECO:0008006" key="4">
    <source>
        <dbReference type="Google" id="ProtNLM"/>
    </source>
</evidence>
<reference evidence="2" key="1">
    <citation type="journal article" date="2014" name="Int. J. Syst. Evol. Microbiol.">
        <title>Complete genome sequence of Corynebacterium casei LMG S-19264T (=DSM 44701T), isolated from a smear-ripened cheese.</title>
        <authorList>
            <consortium name="US DOE Joint Genome Institute (JGI-PGF)"/>
            <person name="Walter F."/>
            <person name="Albersmeier A."/>
            <person name="Kalinowski J."/>
            <person name="Ruckert C."/>
        </authorList>
    </citation>
    <scope>NUCLEOTIDE SEQUENCE</scope>
    <source>
        <strain evidence="2">VKM Ac-1401</strain>
    </source>
</reference>
<dbReference type="AlphaFoldDB" id="A0A9W6H8C1"/>
<keyword evidence="3" id="KW-1185">Reference proteome</keyword>
<name>A0A9W6H8C1_9MICO</name>
<dbReference type="EMBL" id="BSEN01000004">
    <property type="protein sequence ID" value="GLJ75532.1"/>
    <property type="molecule type" value="Genomic_DNA"/>
</dbReference>
<reference evidence="2" key="2">
    <citation type="submission" date="2023-01" db="EMBL/GenBank/DDBJ databases">
        <authorList>
            <person name="Sun Q."/>
            <person name="Evtushenko L."/>
        </authorList>
    </citation>
    <scope>NUCLEOTIDE SEQUENCE</scope>
    <source>
        <strain evidence="2">VKM Ac-1401</strain>
    </source>
</reference>
<dbReference type="SUPFAM" id="SSF52980">
    <property type="entry name" value="Restriction endonuclease-like"/>
    <property type="match status" value="1"/>
</dbReference>
<feature type="compositionally biased region" description="Basic and acidic residues" evidence="1">
    <location>
        <begin position="289"/>
        <end position="299"/>
    </location>
</feature>
<gene>
    <name evidence="2" type="ORF">GCM10017584_11060</name>
</gene>
<dbReference type="Gene3D" id="3.40.960.10">
    <property type="entry name" value="VSR Endonuclease"/>
    <property type="match status" value="1"/>
</dbReference>
<evidence type="ECO:0000256" key="1">
    <source>
        <dbReference type="SAM" id="MobiDB-lite"/>
    </source>
</evidence>
<feature type="region of interest" description="Disordered" evidence="1">
    <location>
        <begin position="276"/>
        <end position="325"/>
    </location>
</feature>
<organism evidence="2 3">
    <name type="scientific">Leifsonia poae</name>
    <dbReference type="NCBI Taxonomy" id="110933"/>
    <lineage>
        <taxon>Bacteria</taxon>
        <taxon>Bacillati</taxon>
        <taxon>Actinomycetota</taxon>
        <taxon>Actinomycetes</taxon>
        <taxon>Micrococcales</taxon>
        <taxon>Microbacteriaceae</taxon>
        <taxon>Leifsonia</taxon>
    </lineage>
</organism>